<keyword evidence="1" id="KW-1133">Transmembrane helix</keyword>
<feature type="transmembrane region" description="Helical" evidence="1">
    <location>
        <begin position="92"/>
        <end position="113"/>
    </location>
</feature>
<protein>
    <submittedName>
        <fullName evidence="2">Uncharacterized protein</fullName>
    </submittedName>
</protein>
<keyword evidence="1" id="KW-0472">Membrane</keyword>
<comment type="caution">
    <text evidence="2">The sequence shown here is derived from an EMBL/GenBank/DDBJ whole genome shotgun (WGS) entry which is preliminary data.</text>
</comment>
<gene>
    <name evidence="2" type="ORF">GCM10023315_13630</name>
</gene>
<proteinExistence type="predicted"/>
<dbReference type="Proteomes" id="UP001501692">
    <property type="component" value="Unassembled WGS sequence"/>
</dbReference>
<reference evidence="3" key="1">
    <citation type="journal article" date="2019" name="Int. J. Syst. Evol. Microbiol.">
        <title>The Global Catalogue of Microorganisms (GCM) 10K type strain sequencing project: providing services to taxonomists for standard genome sequencing and annotation.</title>
        <authorList>
            <consortium name="The Broad Institute Genomics Platform"/>
            <consortium name="The Broad Institute Genome Sequencing Center for Infectious Disease"/>
            <person name="Wu L."/>
            <person name="Ma J."/>
        </authorList>
    </citation>
    <scope>NUCLEOTIDE SEQUENCE [LARGE SCALE GENOMIC DNA]</scope>
    <source>
        <strain evidence="3">JCM 18287</strain>
    </source>
</reference>
<dbReference type="RefSeq" id="WP_345166170.1">
    <property type="nucleotide sequence ID" value="NZ_BAABJK010000004.1"/>
</dbReference>
<evidence type="ECO:0000256" key="1">
    <source>
        <dbReference type="SAM" id="Phobius"/>
    </source>
</evidence>
<organism evidence="2 3">
    <name type="scientific">Algibacter aquimarinus</name>
    <dbReference type="NCBI Taxonomy" id="1136748"/>
    <lineage>
        <taxon>Bacteria</taxon>
        <taxon>Pseudomonadati</taxon>
        <taxon>Bacteroidota</taxon>
        <taxon>Flavobacteriia</taxon>
        <taxon>Flavobacteriales</taxon>
        <taxon>Flavobacteriaceae</taxon>
        <taxon>Algibacter</taxon>
    </lineage>
</organism>
<keyword evidence="1" id="KW-0812">Transmembrane</keyword>
<dbReference type="EMBL" id="BAABJK010000004">
    <property type="protein sequence ID" value="GAA4965761.1"/>
    <property type="molecule type" value="Genomic_DNA"/>
</dbReference>
<name>A0ABP9HAT2_9FLAO</name>
<evidence type="ECO:0000313" key="3">
    <source>
        <dbReference type="Proteomes" id="UP001501692"/>
    </source>
</evidence>
<evidence type="ECO:0000313" key="2">
    <source>
        <dbReference type="EMBL" id="GAA4965761.1"/>
    </source>
</evidence>
<sequence length="116" mass="13704">MHDKFIPIKEVTLKNNCPECFNTQGLRLTFKQRFIETQFYKSITADIKQEINCNICHSIIYPVQWTDDIERVVEYQKRAFTPKKTSRYLKKASWIIIGLIGLVFLAFVITVIYPKL</sequence>
<accession>A0ABP9HAT2</accession>
<keyword evidence="3" id="KW-1185">Reference proteome</keyword>